<feature type="compositionally biased region" description="Basic and acidic residues" evidence="1">
    <location>
        <begin position="106"/>
        <end position="132"/>
    </location>
</feature>
<gene>
    <name evidence="2" type="ORF">ALC60_10563</name>
</gene>
<name>A0A151WR16_9HYME</name>
<keyword evidence="3" id="KW-1185">Reference proteome</keyword>
<dbReference type="AlphaFoldDB" id="A0A151WR16"/>
<evidence type="ECO:0000313" key="2">
    <source>
        <dbReference type="EMBL" id="KYQ50251.1"/>
    </source>
</evidence>
<evidence type="ECO:0000313" key="3">
    <source>
        <dbReference type="Proteomes" id="UP000075809"/>
    </source>
</evidence>
<dbReference type="EMBL" id="KQ982813">
    <property type="protein sequence ID" value="KYQ50251.1"/>
    <property type="molecule type" value="Genomic_DNA"/>
</dbReference>
<sequence>MIPSTGPMAADRRCSVAWMMTTTMTADFLLLRAEGRATRQLAQATRSMVCCQLAWLDPASDCETRRAETPPSAATAACGIGCGCATSATDPDSCQPIGGAPHRSRTTLDDWNPRVRSDRVDQRWTGRPETRA</sequence>
<protein>
    <submittedName>
        <fullName evidence="2">Uncharacterized protein</fullName>
    </submittedName>
</protein>
<reference evidence="2 3" key="1">
    <citation type="submission" date="2015-09" db="EMBL/GenBank/DDBJ databases">
        <title>Trachymyrmex zeteki WGS genome.</title>
        <authorList>
            <person name="Nygaard S."/>
            <person name="Hu H."/>
            <person name="Boomsma J."/>
            <person name="Zhang G."/>
        </authorList>
    </citation>
    <scope>NUCLEOTIDE SEQUENCE [LARGE SCALE GENOMIC DNA]</scope>
    <source>
        <strain evidence="2">Tzet28-1</strain>
        <tissue evidence="2">Whole body</tissue>
    </source>
</reference>
<feature type="region of interest" description="Disordered" evidence="1">
    <location>
        <begin position="93"/>
        <end position="132"/>
    </location>
</feature>
<proteinExistence type="predicted"/>
<evidence type="ECO:0000256" key="1">
    <source>
        <dbReference type="SAM" id="MobiDB-lite"/>
    </source>
</evidence>
<organism evidence="2 3">
    <name type="scientific">Mycetomoellerius zeteki</name>
    <dbReference type="NCBI Taxonomy" id="64791"/>
    <lineage>
        <taxon>Eukaryota</taxon>
        <taxon>Metazoa</taxon>
        <taxon>Ecdysozoa</taxon>
        <taxon>Arthropoda</taxon>
        <taxon>Hexapoda</taxon>
        <taxon>Insecta</taxon>
        <taxon>Pterygota</taxon>
        <taxon>Neoptera</taxon>
        <taxon>Endopterygota</taxon>
        <taxon>Hymenoptera</taxon>
        <taxon>Apocrita</taxon>
        <taxon>Aculeata</taxon>
        <taxon>Formicoidea</taxon>
        <taxon>Formicidae</taxon>
        <taxon>Myrmicinae</taxon>
        <taxon>Mycetomoellerius</taxon>
    </lineage>
</organism>
<dbReference type="Proteomes" id="UP000075809">
    <property type="component" value="Unassembled WGS sequence"/>
</dbReference>
<accession>A0A151WR16</accession>